<evidence type="ECO:0000313" key="2">
    <source>
        <dbReference type="Proteomes" id="UP000703269"/>
    </source>
</evidence>
<proteinExistence type="predicted"/>
<dbReference type="Proteomes" id="UP000703269">
    <property type="component" value="Unassembled WGS sequence"/>
</dbReference>
<gene>
    <name evidence="1" type="ORF">PsYK624_131940</name>
</gene>
<dbReference type="AlphaFoldDB" id="A0A9P3LJS6"/>
<reference evidence="1 2" key="1">
    <citation type="submission" date="2021-08" db="EMBL/GenBank/DDBJ databases">
        <title>Draft Genome Sequence of Phanerochaete sordida strain YK-624.</title>
        <authorList>
            <person name="Mori T."/>
            <person name="Dohra H."/>
            <person name="Suzuki T."/>
            <person name="Kawagishi H."/>
            <person name="Hirai H."/>
        </authorList>
    </citation>
    <scope>NUCLEOTIDE SEQUENCE [LARGE SCALE GENOMIC DNA]</scope>
    <source>
        <strain evidence="1 2">YK-624</strain>
    </source>
</reference>
<sequence length="364" mass="39275">MFRKLVRPFKLKHAIVVIDPNPPPAKGNVEDEEHVEASFESLDVPPIAELPLELWAHVADVVVATYLDEVWMALPGEGAQGTAQQEASPNIVHSLLRVSFNARHATLRSLSHMLGITYDSTHTGRLSADPQPRIAALRALWAVEPLPALPPAVSALAAHAPTLAAYAHLVSATRHTRAIFALLVADAAADTGIEDLRPLQPSMKAATDYVYGAAFLAGPPEVCARLSRWRKPVFVLAVGMMRAAFTAHQYLFMCKTTARERHVPREQAPHSFPENDPRYDRILAILSDCLRGVPRAHDALCTYPHARALLVRVRETVGDPALAVASSLLADAARVEGPDARYDVVRAGAARAGDVVGSVMVVGG</sequence>
<name>A0A9P3LJS6_9APHY</name>
<protein>
    <submittedName>
        <fullName evidence="1">Uncharacterized protein</fullName>
    </submittedName>
</protein>
<dbReference type="EMBL" id="BPQB01000066">
    <property type="protein sequence ID" value="GJE96984.1"/>
    <property type="molecule type" value="Genomic_DNA"/>
</dbReference>
<comment type="caution">
    <text evidence="1">The sequence shown here is derived from an EMBL/GenBank/DDBJ whole genome shotgun (WGS) entry which is preliminary data.</text>
</comment>
<accession>A0A9P3LJS6</accession>
<evidence type="ECO:0000313" key="1">
    <source>
        <dbReference type="EMBL" id="GJE96984.1"/>
    </source>
</evidence>
<keyword evidence="2" id="KW-1185">Reference proteome</keyword>
<organism evidence="1 2">
    <name type="scientific">Phanerochaete sordida</name>
    <dbReference type="NCBI Taxonomy" id="48140"/>
    <lineage>
        <taxon>Eukaryota</taxon>
        <taxon>Fungi</taxon>
        <taxon>Dikarya</taxon>
        <taxon>Basidiomycota</taxon>
        <taxon>Agaricomycotina</taxon>
        <taxon>Agaricomycetes</taxon>
        <taxon>Polyporales</taxon>
        <taxon>Phanerochaetaceae</taxon>
        <taxon>Phanerochaete</taxon>
    </lineage>
</organism>